<dbReference type="InterPro" id="IPR000485">
    <property type="entry name" value="AsnC-type_HTH_dom"/>
</dbReference>
<dbReference type="AlphaFoldDB" id="A0A7Y9LE59"/>
<dbReference type="InterPro" id="IPR019887">
    <property type="entry name" value="Tscrpt_reg_AsnC/Lrp_C"/>
</dbReference>
<dbReference type="InterPro" id="IPR019888">
    <property type="entry name" value="Tscrpt_reg_AsnC-like"/>
</dbReference>
<dbReference type="GO" id="GO:0043565">
    <property type="term" value="F:sequence-specific DNA binding"/>
    <property type="evidence" value="ECO:0007669"/>
    <property type="project" value="InterPro"/>
</dbReference>
<evidence type="ECO:0000259" key="4">
    <source>
        <dbReference type="PROSITE" id="PS50956"/>
    </source>
</evidence>
<dbReference type="Gene3D" id="3.30.70.920">
    <property type="match status" value="1"/>
</dbReference>
<evidence type="ECO:0000256" key="2">
    <source>
        <dbReference type="ARBA" id="ARBA00023125"/>
    </source>
</evidence>
<dbReference type="EMBL" id="JACCBU010000001">
    <property type="protein sequence ID" value="NYE74612.1"/>
    <property type="molecule type" value="Genomic_DNA"/>
</dbReference>
<dbReference type="Pfam" id="PF13412">
    <property type="entry name" value="HTH_24"/>
    <property type="match status" value="1"/>
</dbReference>
<accession>A0A7Y9LE59</accession>
<dbReference type="PRINTS" id="PR00033">
    <property type="entry name" value="HTHASNC"/>
</dbReference>
<keyword evidence="6" id="KW-1185">Reference proteome</keyword>
<dbReference type="GO" id="GO:0005829">
    <property type="term" value="C:cytosol"/>
    <property type="evidence" value="ECO:0007669"/>
    <property type="project" value="TreeGrafter"/>
</dbReference>
<feature type="domain" description="HTH asnC-type" evidence="4">
    <location>
        <begin position="10"/>
        <end position="71"/>
    </location>
</feature>
<evidence type="ECO:0000256" key="1">
    <source>
        <dbReference type="ARBA" id="ARBA00023015"/>
    </source>
</evidence>
<dbReference type="Proteomes" id="UP000569914">
    <property type="component" value="Unassembled WGS sequence"/>
</dbReference>
<protein>
    <submittedName>
        <fullName evidence="5">DNA-binding Lrp family transcriptional regulator</fullName>
    </submittedName>
</protein>
<dbReference type="Gene3D" id="1.10.10.10">
    <property type="entry name" value="Winged helix-like DNA-binding domain superfamily/Winged helix DNA-binding domain"/>
    <property type="match status" value="1"/>
</dbReference>
<dbReference type="RefSeq" id="WP_179757056.1">
    <property type="nucleotide sequence ID" value="NZ_JACCBU010000001.1"/>
</dbReference>
<keyword evidence="3" id="KW-0804">Transcription</keyword>
<gene>
    <name evidence="5" type="ORF">BKA15_005941</name>
</gene>
<dbReference type="SUPFAM" id="SSF46785">
    <property type="entry name" value="Winged helix' DNA-binding domain"/>
    <property type="match status" value="1"/>
</dbReference>
<reference evidence="5 6" key="1">
    <citation type="submission" date="2020-07" db="EMBL/GenBank/DDBJ databases">
        <title>Sequencing the genomes of 1000 actinobacteria strains.</title>
        <authorList>
            <person name="Klenk H.-P."/>
        </authorList>
    </citation>
    <scope>NUCLEOTIDE SEQUENCE [LARGE SCALE GENOMIC DNA]</scope>
    <source>
        <strain evidence="5 6">DSM 22083</strain>
    </source>
</reference>
<keyword evidence="1" id="KW-0805">Transcription regulation</keyword>
<name>A0A7Y9LE59_9ACTN</name>
<dbReference type="PROSITE" id="PS50956">
    <property type="entry name" value="HTH_ASNC_2"/>
    <property type="match status" value="1"/>
</dbReference>
<comment type="caution">
    <text evidence="5">The sequence shown here is derived from an EMBL/GenBank/DDBJ whole genome shotgun (WGS) entry which is preliminary data.</text>
</comment>
<evidence type="ECO:0000256" key="3">
    <source>
        <dbReference type="ARBA" id="ARBA00023163"/>
    </source>
</evidence>
<sequence>MPNDRQPARLDRIDEQILAELRADARLPIKLIADRVGVAPSTAHARLHRLIETGVITGFRTEINQTAAGRGLQAMIAIRLKANARGDLTTFGRYLVSLPEVERVYFVTGDQDFLAHVAVADSEQLRTLVASTLSTRPEIASTNTSVIFDSLDPYH</sequence>
<dbReference type="GO" id="GO:0043200">
    <property type="term" value="P:response to amino acid"/>
    <property type="evidence" value="ECO:0007669"/>
    <property type="project" value="TreeGrafter"/>
</dbReference>
<organism evidence="5 6">
    <name type="scientific">Microlunatus parietis</name>
    <dbReference type="NCBI Taxonomy" id="682979"/>
    <lineage>
        <taxon>Bacteria</taxon>
        <taxon>Bacillati</taxon>
        <taxon>Actinomycetota</taxon>
        <taxon>Actinomycetes</taxon>
        <taxon>Propionibacteriales</taxon>
        <taxon>Propionibacteriaceae</taxon>
        <taxon>Microlunatus</taxon>
    </lineage>
</organism>
<dbReference type="InterPro" id="IPR036390">
    <property type="entry name" value="WH_DNA-bd_sf"/>
</dbReference>
<keyword evidence="2 5" id="KW-0238">DNA-binding</keyword>
<dbReference type="SUPFAM" id="SSF54909">
    <property type="entry name" value="Dimeric alpha+beta barrel"/>
    <property type="match status" value="1"/>
</dbReference>
<evidence type="ECO:0000313" key="6">
    <source>
        <dbReference type="Proteomes" id="UP000569914"/>
    </source>
</evidence>
<dbReference type="InterPro" id="IPR036388">
    <property type="entry name" value="WH-like_DNA-bd_sf"/>
</dbReference>
<dbReference type="Pfam" id="PF01037">
    <property type="entry name" value="AsnC_trans_reg"/>
    <property type="match status" value="1"/>
</dbReference>
<dbReference type="InterPro" id="IPR011008">
    <property type="entry name" value="Dimeric_a/b-barrel"/>
</dbReference>
<evidence type="ECO:0000313" key="5">
    <source>
        <dbReference type="EMBL" id="NYE74612.1"/>
    </source>
</evidence>
<proteinExistence type="predicted"/>
<dbReference type="PANTHER" id="PTHR30154">
    <property type="entry name" value="LEUCINE-RESPONSIVE REGULATORY PROTEIN"/>
    <property type="match status" value="1"/>
</dbReference>
<dbReference type="PANTHER" id="PTHR30154:SF54">
    <property type="entry name" value="POSSIBLE TRANSCRIPTIONAL REGULATORY PROTEIN (PROBABLY LRP_ASNC-FAMILY)"/>
    <property type="match status" value="1"/>
</dbReference>
<dbReference type="SMART" id="SM00344">
    <property type="entry name" value="HTH_ASNC"/>
    <property type="match status" value="1"/>
</dbReference>